<dbReference type="KEGG" id="had:CDV25_07365"/>
<feature type="domain" description="Class II Histidinyl-tRNA synthetase (HisRS)-like catalytic core" evidence="1">
    <location>
        <begin position="18"/>
        <end position="277"/>
    </location>
</feature>
<dbReference type="Pfam" id="PF13393">
    <property type="entry name" value="tRNA-synt_His"/>
    <property type="match status" value="1"/>
</dbReference>
<dbReference type="SUPFAM" id="SSF55681">
    <property type="entry name" value="Class II aaRS and biotin synthetases"/>
    <property type="match status" value="1"/>
</dbReference>
<reference evidence="2 3" key="1">
    <citation type="submission" date="2017-06" db="EMBL/GenBank/DDBJ databases">
        <title>Complete genome of Helicobacter apodemus.</title>
        <authorList>
            <person name="Cho S."/>
        </authorList>
    </citation>
    <scope>NUCLEOTIDE SEQUENCE [LARGE SCALE GENOMIC DNA]</scope>
    <source>
        <strain evidence="3">SNUVETPUB-15-01</strain>
    </source>
</reference>
<dbReference type="EMBL" id="CP021886">
    <property type="protein sequence ID" value="AWI34600.1"/>
    <property type="molecule type" value="Genomic_DNA"/>
</dbReference>
<gene>
    <name evidence="2" type="primary">hisZ</name>
    <name evidence="2" type="ORF">CDV25_07365</name>
</gene>
<dbReference type="GO" id="GO:0006427">
    <property type="term" value="P:histidyl-tRNA aminoacylation"/>
    <property type="evidence" value="ECO:0007669"/>
    <property type="project" value="TreeGrafter"/>
</dbReference>
<dbReference type="Gene3D" id="3.30.930.10">
    <property type="entry name" value="Bira Bifunctional Protein, Domain 2"/>
    <property type="match status" value="1"/>
</dbReference>
<dbReference type="Proteomes" id="UP000244890">
    <property type="component" value="Chromosome"/>
</dbReference>
<protein>
    <submittedName>
        <fullName evidence="2">ATP phosphoribosyltransferase regulatory subunit</fullName>
    </submittedName>
</protein>
<accession>A0A2U8FEC4</accession>
<organism evidence="2 3">
    <name type="scientific">Helicobacter apodemus</name>
    <dbReference type="NCBI Taxonomy" id="135569"/>
    <lineage>
        <taxon>Bacteria</taxon>
        <taxon>Pseudomonadati</taxon>
        <taxon>Campylobacterota</taxon>
        <taxon>Epsilonproteobacteria</taxon>
        <taxon>Campylobacterales</taxon>
        <taxon>Helicobacteraceae</taxon>
        <taxon>Helicobacter</taxon>
    </lineage>
</organism>
<dbReference type="GO" id="GO:0005737">
    <property type="term" value="C:cytoplasm"/>
    <property type="evidence" value="ECO:0007669"/>
    <property type="project" value="InterPro"/>
</dbReference>
<evidence type="ECO:0000313" key="2">
    <source>
        <dbReference type="EMBL" id="AWI34600.1"/>
    </source>
</evidence>
<dbReference type="InterPro" id="IPR004516">
    <property type="entry name" value="HisRS/HisZ"/>
</dbReference>
<dbReference type="PANTHER" id="PTHR43707">
    <property type="entry name" value="HISTIDYL-TRNA SYNTHETASE"/>
    <property type="match status" value="1"/>
</dbReference>
<name>A0A2U8FEC4_9HELI</name>
<dbReference type="RefSeq" id="WP_108911401.1">
    <property type="nucleotide sequence ID" value="NZ_CP021886.1"/>
</dbReference>
<proteinExistence type="predicted"/>
<keyword evidence="2" id="KW-0328">Glycosyltransferase</keyword>
<dbReference type="GO" id="GO:0004821">
    <property type="term" value="F:histidine-tRNA ligase activity"/>
    <property type="evidence" value="ECO:0007669"/>
    <property type="project" value="TreeGrafter"/>
</dbReference>
<dbReference type="PANTHER" id="PTHR43707:SF1">
    <property type="entry name" value="HISTIDINE--TRNA LIGASE, MITOCHONDRIAL-RELATED"/>
    <property type="match status" value="1"/>
</dbReference>
<evidence type="ECO:0000259" key="1">
    <source>
        <dbReference type="Pfam" id="PF13393"/>
    </source>
</evidence>
<dbReference type="InterPro" id="IPR041715">
    <property type="entry name" value="HisRS-like_core"/>
</dbReference>
<dbReference type="InterPro" id="IPR045864">
    <property type="entry name" value="aa-tRNA-synth_II/BPL/LPL"/>
</dbReference>
<dbReference type="OrthoDB" id="5342252at2"/>
<sequence length="284" mass="33023">MILSHEIPQGSKLYFGKSARAKRNLENLVSKILYENGYEEIVTPTFAYLQHQRDIQNREVVRTNNQYNQQIVLRNDTTIDAIRLLAPHLKEQNIGRKWFYIQPIFTYPTTEFYQIGIENLENCDITSFIQMSLEILNQVKIQPFLQITNVKIPQICSQIFNIPFVAFEKIDISVIENAHPFMARLLEVQDLPSIQSVVEEMGRVSLPKVLEQELKILLEVARNLQEQKPIISPLYCPAIPYYNGMLFRFFLDNQNIILGGDYEILGQRACGFGIYTDHIMLHLN</sequence>
<evidence type="ECO:0000313" key="3">
    <source>
        <dbReference type="Proteomes" id="UP000244890"/>
    </source>
</evidence>
<dbReference type="NCBIfam" id="NF008946">
    <property type="entry name" value="PRK12293.1"/>
    <property type="match status" value="1"/>
</dbReference>
<dbReference type="AlphaFoldDB" id="A0A2U8FEC4"/>
<keyword evidence="2" id="KW-0808">Transferase</keyword>
<dbReference type="GO" id="GO:0016757">
    <property type="term" value="F:glycosyltransferase activity"/>
    <property type="evidence" value="ECO:0007669"/>
    <property type="project" value="UniProtKB-KW"/>
</dbReference>